<evidence type="ECO:0000313" key="6">
    <source>
        <dbReference type="EMBL" id="MDS0295520.1"/>
    </source>
</evidence>
<evidence type="ECO:0000256" key="2">
    <source>
        <dbReference type="SAM" id="MobiDB-lite"/>
    </source>
</evidence>
<proteinExistence type="inferred from homology"/>
<dbReference type="InterPro" id="IPR002830">
    <property type="entry name" value="UbiD"/>
</dbReference>
<dbReference type="Pfam" id="PF01977">
    <property type="entry name" value="UbiD"/>
    <property type="match status" value="1"/>
</dbReference>
<feature type="domain" description="3-octaprenyl-4-hydroxybenzoate carboxy-lyase-like Rift-related" evidence="3">
    <location>
        <begin position="123"/>
        <end position="320"/>
    </location>
</feature>
<dbReference type="Proteomes" id="UP001254813">
    <property type="component" value="Unassembled WGS sequence"/>
</dbReference>
<comment type="similarity">
    <text evidence="1">Belongs to the UbiD family.</text>
</comment>
<dbReference type="PANTHER" id="PTHR30108:SF17">
    <property type="entry name" value="FERULIC ACID DECARBOXYLASE 1"/>
    <property type="match status" value="1"/>
</dbReference>
<dbReference type="EMBL" id="JAMQOQ010000004">
    <property type="protein sequence ID" value="MDS0295520.1"/>
    <property type="molecule type" value="Genomic_DNA"/>
</dbReference>
<dbReference type="Pfam" id="PF20695">
    <property type="entry name" value="UbiD_N"/>
    <property type="match status" value="1"/>
</dbReference>
<dbReference type="Gene3D" id="3.40.1670.10">
    <property type="entry name" value="UbiD C-terminal domain-like"/>
    <property type="match status" value="1"/>
</dbReference>
<feature type="compositionally biased region" description="Gly residues" evidence="2">
    <location>
        <begin position="509"/>
        <end position="523"/>
    </location>
</feature>
<comment type="caution">
    <text evidence="6">The sequence shown here is derived from an EMBL/GenBank/DDBJ whole genome shotgun (WGS) entry which is preliminary data.</text>
</comment>
<sequence length="523" mass="56931">MSESDRRVVSEPSLRSYLDALDDRGELVRVTEELSWDLEASAVAMRAGDRDGPIPLFENVRGSDVPGARLVGDPYRGSQRRPWDRIATALGLPADVDSETYYDAMLERLTDPVDPVTVDATPEAAPCKEVVRTGEEARLLSLPWPYIHSGDGGRYSNLHTLVVPDPDSEWVDWSTHRMMIHDDRQGSVLLLAGEQTPNLYYYKYERRDEPMPAAVVVGAEPAVQCTSVMWIPTGSDEARYAGGLRGAPVELVECETNDLRVPADAELVVEGHLLPEKRLDEGPFGDYFGYMHGPRRSMPAFRVDAVTHRESPIIPFCVEGTGAGYTENTTSSMEVGCVGPDATLGLRAAGFDVVRCVPWQFTPRTAYVVATATNDPGTLHELANFIFTTWGMLHIDFFIFVDACVDPLDTREVFEAIALHADPDADFHQFGVETMPKVPLNIYQTPDEKGDAQTGTSKAKTAKAYIDATGSAGARPSVVSESSRERARELLATAGVADASPRERDDAGGARGAGDVPGAGGER</sequence>
<feature type="domain" description="3-octaprenyl-4-hydroxybenzoate carboxy-lyase-like N-terminal" evidence="4">
    <location>
        <begin position="18"/>
        <end position="105"/>
    </location>
</feature>
<evidence type="ECO:0000259" key="4">
    <source>
        <dbReference type="Pfam" id="PF20695"/>
    </source>
</evidence>
<dbReference type="SUPFAM" id="SSF143968">
    <property type="entry name" value="UbiD C-terminal domain-like"/>
    <property type="match status" value="1"/>
</dbReference>
<dbReference type="InterPro" id="IPR049383">
    <property type="entry name" value="UbiD-like_N"/>
</dbReference>
<evidence type="ECO:0000259" key="5">
    <source>
        <dbReference type="Pfam" id="PF20696"/>
    </source>
</evidence>
<protein>
    <submittedName>
        <fullName evidence="6">UbiD family decarboxylase</fullName>
    </submittedName>
</protein>
<evidence type="ECO:0000313" key="7">
    <source>
        <dbReference type="Proteomes" id="UP001254813"/>
    </source>
</evidence>
<dbReference type="InterPro" id="IPR048304">
    <property type="entry name" value="UbiD_Rift_dom"/>
</dbReference>
<dbReference type="RefSeq" id="WP_310929446.1">
    <property type="nucleotide sequence ID" value="NZ_JAMQOQ010000004.1"/>
</dbReference>
<keyword evidence="7" id="KW-1185">Reference proteome</keyword>
<dbReference type="Pfam" id="PF20696">
    <property type="entry name" value="UbiD_C"/>
    <property type="match status" value="1"/>
</dbReference>
<gene>
    <name evidence="6" type="ORF">NDI79_15210</name>
</gene>
<reference evidence="6 7" key="1">
    <citation type="submission" date="2022-06" db="EMBL/GenBank/DDBJ databases">
        <title>Halogeometricum sp. a new haloarchaeum isolate from saline soil.</title>
        <authorList>
            <person name="Strakova D."/>
            <person name="Galisteo C."/>
            <person name="Sanchez-Porro C."/>
            <person name="Ventosa A."/>
        </authorList>
    </citation>
    <scope>NUCLEOTIDE SEQUENCE [LARGE SCALE GENOMIC DNA]</scope>
    <source>
        <strain evidence="7">S3BR25-2</strain>
    </source>
</reference>
<organism evidence="6 7">
    <name type="scientific">Halogeometricum luteum</name>
    <dbReference type="NCBI Taxonomy" id="2950537"/>
    <lineage>
        <taxon>Archaea</taxon>
        <taxon>Methanobacteriati</taxon>
        <taxon>Methanobacteriota</taxon>
        <taxon>Stenosarchaea group</taxon>
        <taxon>Halobacteria</taxon>
        <taxon>Halobacteriales</taxon>
        <taxon>Haloferacaceae</taxon>
        <taxon>Halogeometricum</taxon>
    </lineage>
</organism>
<evidence type="ECO:0000259" key="3">
    <source>
        <dbReference type="Pfam" id="PF01977"/>
    </source>
</evidence>
<feature type="region of interest" description="Disordered" evidence="2">
    <location>
        <begin position="469"/>
        <end position="523"/>
    </location>
</feature>
<name>A0ABU2G409_9EURY</name>
<feature type="domain" description="3-octaprenyl-4-hydroxybenzoate carboxy-lyase-like C-terminal" evidence="5">
    <location>
        <begin position="358"/>
        <end position="468"/>
    </location>
</feature>
<accession>A0ABU2G409</accession>
<dbReference type="SUPFAM" id="SSF50475">
    <property type="entry name" value="FMN-binding split barrel"/>
    <property type="match status" value="1"/>
</dbReference>
<evidence type="ECO:0000256" key="1">
    <source>
        <dbReference type="ARBA" id="ARBA00010021"/>
    </source>
</evidence>
<dbReference type="PANTHER" id="PTHR30108">
    <property type="entry name" value="3-OCTAPRENYL-4-HYDROXYBENZOATE CARBOXY-LYASE-RELATED"/>
    <property type="match status" value="1"/>
</dbReference>
<dbReference type="InterPro" id="IPR049381">
    <property type="entry name" value="UbiD-like_C"/>
</dbReference>